<dbReference type="Proteomes" id="UP000325690">
    <property type="component" value="Unassembled WGS sequence"/>
</dbReference>
<feature type="domain" description="CobW/HypB/UreG nucleotide-binding" evidence="9">
    <location>
        <begin position="68"/>
        <end position="230"/>
    </location>
</feature>
<dbReference type="PANTHER" id="PTHR30134:SF2">
    <property type="entry name" value="HYDROGENASE MATURATION FACTOR HYPB"/>
    <property type="match status" value="1"/>
</dbReference>
<evidence type="ECO:0000256" key="2">
    <source>
        <dbReference type="ARBA" id="ARBA00022596"/>
    </source>
</evidence>
<organism evidence="10 11">
    <name type="scientific">Mycolicibacterium phlei DSM 43239 = CCUG 21000</name>
    <dbReference type="NCBI Taxonomy" id="1226750"/>
    <lineage>
        <taxon>Bacteria</taxon>
        <taxon>Bacillati</taxon>
        <taxon>Actinomycetota</taxon>
        <taxon>Actinomycetes</taxon>
        <taxon>Mycobacteriales</taxon>
        <taxon>Mycobacteriaceae</taxon>
        <taxon>Mycolicibacterium</taxon>
    </lineage>
</organism>
<dbReference type="PANTHER" id="PTHR30134">
    <property type="entry name" value="HYDROGENASE PROTEIN ASSEMBLY PROTEIN, NICKEL CHAPERONE"/>
    <property type="match status" value="1"/>
</dbReference>
<dbReference type="InterPro" id="IPR027417">
    <property type="entry name" value="P-loop_NTPase"/>
</dbReference>
<evidence type="ECO:0000256" key="8">
    <source>
        <dbReference type="SAM" id="MobiDB-lite"/>
    </source>
</evidence>
<keyword evidence="6" id="KW-0862">Zinc</keyword>
<keyword evidence="5" id="KW-0378">Hydrolase</keyword>
<name>A0A5N5USA9_MYCPH</name>
<keyword evidence="11" id="KW-1185">Reference proteome</keyword>
<proteinExistence type="inferred from homology"/>
<sequence length="256" mass="28258">MGRFHRHDDHDHPHDHDHDHPHDHDHGDHSGYATGTERVVVLERIFEENDHTAAANRRDFDDAGVTAVNLMSSPGAGKTTVLAETLRRLQDRLRIGVIEGDIETSIDADRLSGFGAVISLINTANGFGGECHLDAPMVRAALPRLPLSELDLVIIENVGNLVCPAEFDVGAHASAMVYSVTEGEEKPLKYPVMFRSAQLVLVNKVDLIPHLDYDLELFYRNLRSVNPDAVTIETSARTGAGIDEWCDWLCTLPSKT</sequence>
<dbReference type="GO" id="GO:0003924">
    <property type="term" value="F:GTPase activity"/>
    <property type="evidence" value="ECO:0007669"/>
    <property type="project" value="InterPro"/>
</dbReference>
<feature type="region of interest" description="Disordered" evidence="8">
    <location>
        <begin position="1"/>
        <end position="32"/>
    </location>
</feature>
<keyword evidence="4" id="KW-0547">Nucleotide-binding</keyword>
<evidence type="ECO:0000256" key="6">
    <source>
        <dbReference type="ARBA" id="ARBA00022833"/>
    </source>
</evidence>
<evidence type="ECO:0000256" key="1">
    <source>
        <dbReference type="ARBA" id="ARBA00006211"/>
    </source>
</evidence>
<dbReference type="GO" id="GO:0016151">
    <property type="term" value="F:nickel cation binding"/>
    <property type="evidence" value="ECO:0007669"/>
    <property type="project" value="InterPro"/>
</dbReference>
<evidence type="ECO:0000256" key="4">
    <source>
        <dbReference type="ARBA" id="ARBA00022741"/>
    </source>
</evidence>
<evidence type="ECO:0000259" key="9">
    <source>
        <dbReference type="Pfam" id="PF02492"/>
    </source>
</evidence>
<dbReference type="GO" id="GO:0051604">
    <property type="term" value="P:protein maturation"/>
    <property type="evidence" value="ECO:0007669"/>
    <property type="project" value="InterPro"/>
</dbReference>
<dbReference type="GO" id="GO:0005525">
    <property type="term" value="F:GTP binding"/>
    <property type="evidence" value="ECO:0007669"/>
    <property type="project" value="UniProtKB-KW"/>
</dbReference>
<evidence type="ECO:0000256" key="3">
    <source>
        <dbReference type="ARBA" id="ARBA00022723"/>
    </source>
</evidence>
<keyword evidence="7" id="KW-0342">GTP-binding</keyword>
<dbReference type="Pfam" id="PF02492">
    <property type="entry name" value="cobW"/>
    <property type="match status" value="1"/>
</dbReference>
<protein>
    <submittedName>
        <fullName evidence="10">Hydrogenase expression protein HupH</fullName>
    </submittedName>
</protein>
<dbReference type="SUPFAM" id="SSF52540">
    <property type="entry name" value="P-loop containing nucleoside triphosphate hydrolases"/>
    <property type="match status" value="1"/>
</dbReference>
<comment type="similarity">
    <text evidence="1">Belongs to the SIMIBI class G3E GTPase family. HypB/HupM subfamily.</text>
</comment>
<dbReference type="RefSeq" id="WP_003888959.1">
    <property type="nucleotide sequence ID" value="NZ_ANBO01000044.1"/>
</dbReference>
<evidence type="ECO:0000313" key="10">
    <source>
        <dbReference type="EMBL" id="KAB7751997.1"/>
    </source>
</evidence>
<dbReference type="NCBIfam" id="TIGR00073">
    <property type="entry name" value="hypB"/>
    <property type="match status" value="1"/>
</dbReference>
<dbReference type="InterPro" id="IPR004392">
    <property type="entry name" value="Hyd_mat_HypB"/>
</dbReference>
<evidence type="ECO:0000313" key="11">
    <source>
        <dbReference type="Proteomes" id="UP000325690"/>
    </source>
</evidence>
<dbReference type="EMBL" id="ANBP01000053">
    <property type="protein sequence ID" value="KAB7751997.1"/>
    <property type="molecule type" value="Genomic_DNA"/>
</dbReference>
<dbReference type="GO" id="GO:0008270">
    <property type="term" value="F:zinc ion binding"/>
    <property type="evidence" value="ECO:0007669"/>
    <property type="project" value="TreeGrafter"/>
</dbReference>
<reference evidence="10 11" key="1">
    <citation type="submission" date="2012-10" db="EMBL/GenBank/DDBJ databases">
        <title>The draft sequence of the Mycobacterium pheli genome.</title>
        <authorList>
            <person name="Pettersson B.M.F."/>
            <person name="Das S."/>
            <person name="Dasgupta S."/>
            <person name="Bhattacharya A."/>
            <person name="Kirsebom L.A."/>
        </authorList>
    </citation>
    <scope>NUCLEOTIDE SEQUENCE [LARGE SCALE GENOMIC DNA]</scope>
    <source>
        <strain evidence="10 11">CCUG 21000</strain>
    </source>
</reference>
<dbReference type="AlphaFoldDB" id="A0A5N5USA9"/>
<dbReference type="Gene3D" id="3.40.50.300">
    <property type="entry name" value="P-loop containing nucleotide triphosphate hydrolases"/>
    <property type="match status" value="1"/>
</dbReference>
<dbReference type="GeneID" id="74304349"/>
<comment type="caution">
    <text evidence="10">The sequence shown here is derived from an EMBL/GenBank/DDBJ whole genome shotgun (WGS) entry which is preliminary data.</text>
</comment>
<evidence type="ECO:0000256" key="7">
    <source>
        <dbReference type="ARBA" id="ARBA00023134"/>
    </source>
</evidence>
<evidence type="ECO:0000256" key="5">
    <source>
        <dbReference type="ARBA" id="ARBA00022801"/>
    </source>
</evidence>
<keyword evidence="2" id="KW-0533">Nickel</keyword>
<dbReference type="PIRSF" id="PIRSF005624">
    <property type="entry name" value="Ni-bind_GTPase"/>
    <property type="match status" value="1"/>
</dbReference>
<gene>
    <name evidence="10" type="ORF">MPHL21000_22715</name>
</gene>
<keyword evidence="3" id="KW-0479">Metal-binding</keyword>
<dbReference type="CDD" id="cd05390">
    <property type="entry name" value="HypB"/>
    <property type="match status" value="1"/>
</dbReference>
<feature type="compositionally biased region" description="Basic and acidic residues" evidence="8">
    <location>
        <begin position="1"/>
        <end position="29"/>
    </location>
</feature>
<dbReference type="InterPro" id="IPR003495">
    <property type="entry name" value="CobW/HypB/UreG_nucleotide-bd"/>
</dbReference>
<accession>A0A5N5USA9</accession>